<evidence type="ECO:0000313" key="3">
    <source>
        <dbReference type="Proteomes" id="UP000604241"/>
    </source>
</evidence>
<evidence type="ECO:0000313" key="2">
    <source>
        <dbReference type="EMBL" id="MBD7919432.1"/>
    </source>
</evidence>
<name>A0ABR8QG80_9CELL</name>
<dbReference type="InterPro" id="IPR001509">
    <property type="entry name" value="Epimerase_deHydtase"/>
</dbReference>
<evidence type="ECO:0000259" key="1">
    <source>
        <dbReference type="Pfam" id="PF01370"/>
    </source>
</evidence>
<gene>
    <name evidence="2" type="ORF">H9657_14255</name>
</gene>
<dbReference type="InterPro" id="IPR036291">
    <property type="entry name" value="NAD(P)-bd_dom_sf"/>
</dbReference>
<dbReference type="Gene3D" id="3.40.50.720">
    <property type="entry name" value="NAD(P)-binding Rossmann-like Domain"/>
    <property type="match status" value="1"/>
</dbReference>
<organism evidence="2 3">
    <name type="scientific">Cellulomonas avistercoris</name>
    <dbReference type="NCBI Taxonomy" id="2762242"/>
    <lineage>
        <taxon>Bacteria</taxon>
        <taxon>Bacillati</taxon>
        <taxon>Actinomycetota</taxon>
        <taxon>Actinomycetes</taxon>
        <taxon>Micrococcales</taxon>
        <taxon>Cellulomonadaceae</taxon>
        <taxon>Cellulomonas</taxon>
    </lineage>
</organism>
<comment type="caution">
    <text evidence="2">The sequence shown here is derived from an EMBL/GenBank/DDBJ whole genome shotgun (WGS) entry which is preliminary data.</text>
</comment>
<sequence length="322" mass="33280">MNVAPVAVVGASGQIGALVLERLAAAGRTAAAVGRTAPTVLPAGAAARTIARYGRDELRAALDGCGAVIATLGLPYVARTWEQEWPPLVAAVAAACDDLGLPLTFLDNVYVYGAATGVLTESTALAPCSRKGAARLAGWRVLEERAAAGLDVVVCRAADFVGPGATTSVLPWEAVTTAARTGGRRSLRWLGSPDARHTFALTTEVAAALVRVADDPALRGGPVLHLPVTEPVTGRTVAAALGRVRDDGRRVRLRALRAPVVRVAALVDPSAREQVEMMYQVEHDQVVDDGRIRTLGWSGPRVTVDDVAALAAGRSSAGLSPG</sequence>
<dbReference type="Proteomes" id="UP000604241">
    <property type="component" value="Unassembled WGS sequence"/>
</dbReference>
<keyword evidence="3" id="KW-1185">Reference proteome</keyword>
<dbReference type="EMBL" id="JACSQV010000012">
    <property type="protein sequence ID" value="MBD7919432.1"/>
    <property type="molecule type" value="Genomic_DNA"/>
</dbReference>
<dbReference type="RefSeq" id="WP_191784078.1">
    <property type="nucleotide sequence ID" value="NZ_JACSQV010000012.1"/>
</dbReference>
<accession>A0ABR8QG80</accession>
<protein>
    <submittedName>
        <fullName evidence="2">NAD-dependent epimerase/dehydratase family protein</fullName>
    </submittedName>
</protein>
<feature type="domain" description="NAD-dependent epimerase/dehydratase" evidence="1">
    <location>
        <begin position="6"/>
        <end position="216"/>
    </location>
</feature>
<dbReference type="Pfam" id="PF01370">
    <property type="entry name" value="Epimerase"/>
    <property type="match status" value="1"/>
</dbReference>
<dbReference type="SUPFAM" id="SSF51735">
    <property type="entry name" value="NAD(P)-binding Rossmann-fold domains"/>
    <property type="match status" value="1"/>
</dbReference>
<reference evidence="2 3" key="1">
    <citation type="submission" date="2020-08" db="EMBL/GenBank/DDBJ databases">
        <title>A Genomic Blueprint of the Chicken Gut Microbiome.</title>
        <authorList>
            <person name="Gilroy R."/>
            <person name="Ravi A."/>
            <person name="Getino M."/>
            <person name="Pursley I."/>
            <person name="Horton D.L."/>
            <person name="Alikhan N.-F."/>
            <person name="Baker D."/>
            <person name="Gharbi K."/>
            <person name="Hall N."/>
            <person name="Watson M."/>
            <person name="Adriaenssens E.M."/>
            <person name="Foster-Nyarko E."/>
            <person name="Jarju S."/>
            <person name="Secka A."/>
            <person name="Antonio M."/>
            <person name="Oren A."/>
            <person name="Chaudhuri R."/>
            <person name="La Ragione R.M."/>
            <person name="Hildebrand F."/>
            <person name="Pallen M.J."/>
        </authorList>
    </citation>
    <scope>NUCLEOTIDE SEQUENCE [LARGE SCALE GENOMIC DNA]</scope>
    <source>
        <strain evidence="2 3">Sa3CUA2</strain>
    </source>
</reference>
<proteinExistence type="predicted"/>